<dbReference type="PANTHER" id="PTHR17571">
    <property type="entry name" value="URINARY PROTEIN RUP /ACROSOMAL PROTEIN SP-10"/>
    <property type="match status" value="1"/>
</dbReference>
<keyword evidence="4" id="KW-1185">Reference proteome</keyword>
<name>A0ABU3TR05_9BACT</name>
<dbReference type="InterPro" id="IPR045571">
    <property type="entry name" value="DUF5907"/>
</dbReference>
<reference evidence="3 4" key="1">
    <citation type="submission" date="2023-09" db="EMBL/GenBank/DDBJ databases">
        <title>Aquirufa genomes.</title>
        <authorList>
            <person name="Pitt A."/>
        </authorList>
    </citation>
    <scope>NUCLEOTIDE SEQUENCE [LARGE SCALE GENOMIC DNA]</scope>
    <source>
        <strain evidence="3 4">LEOWEIH-7C</strain>
    </source>
</reference>
<proteinExistence type="predicted"/>
<feature type="compositionally biased region" description="Low complexity" evidence="1">
    <location>
        <begin position="480"/>
        <end position="490"/>
    </location>
</feature>
<evidence type="ECO:0000256" key="1">
    <source>
        <dbReference type="SAM" id="MobiDB-lite"/>
    </source>
</evidence>
<protein>
    <recommendedName>
        <fullName evidence="5">T9SS type A sorting domain-containing protein</fullName>
    </recommendedName>
</protein>
<dbReference type="Proteomes" id="UP001249959">
    <property type="component" value="Unassembled WGS sequence"/>
</dbReference>
<evidence type="ECO:0008006" key="5">
    <source>
        <dbReference type="Google" id="ProtNLM"/>
    </source>
</evidence>
<feature type="signal peptide" evidence="2">
    <location>
        <begin position="1"/>
        <end position="19"/>
    </location>
</feature>
<dbReference type="EMBL" id="JAVNWW010000001">
    <property type="protein sequence ID" value="MDU0808294.1"/>
    <property type="molecule type" value="Genomic_DNA"/>
</dbReference>
<dbReference type="InterPro" id="IPR052671">
    <property type="entry name" value="Acrosomal_SP-10-like"/>
</dbReference>
<feature type="region of interest" description="Disordered" evidence="1">
    <location>
        <begin position="467"/>
        <end position="490"/>
    </location>
</feature>
<organism evidence="3 4">
    <name type="scientific">Aquirufa regiilacus</name>
    <dbReference type="NCBI Taxonomy" id="3024868"/>
    <lineage>
        <taxon>Bacteria</taxon>
        <taxon>Pseudomonadati</taxon>
        <taxon>Bacteroidota</taxon>
        <taxon>Cytophagia</taxon>
        <taxon>Cytophagales</taxon>
        <taxon>Flectobacillaceae</taxon>
        <taxon>Aquirufa</taxon>
    </lineage>
</organism>
<feature type="compositionally biased region" description="Polar residues" evidence="1">
    <location>
        <begin position="400"/>
        <end position="422"/>
    </location>
</feature>
<evidence type="ECO:0000313" key="4">
    <source>
        <dbReference type="Proteomes" id="UP001249959"/>
    </source>
</evidence>
<feature type="chain" id="PRO_5045056924" description="T9SS type A sorting domain-containing protein" evidence="2">
    <location>
        <begin position="20"/>
        <end position="2556"/>
    </location>
</feature>
<dbReference type="Pfam" id="PF19264">
    <property type="entry name" value="DUF5907"/>
    <property type="match status" value="7"/>
</dbReference>
<gene>
    <name evidence="3" type="ORF">PQG45_04510</name>
</gene>
<comment type="caution">
    <text evidence="3">The sequence shown here is derived from an EMBL/GenBank/DDBJ whole genome shotgun (WGS) entry which is preliminary data.</text>
</comment>
<evidence type="ECO:0000313" key="3">
    <source>
        <dbReference type="EMBL" id="MDU0808294.1"/>
    </source>
</evidence>
<sequence>MKKLILLIVLTFSLFNAFAQKKGLNYQAVILDPKTIEVPGVAVTGQPLSNGKVWVRFTLKTSAGVDYEEIQQTTTDEFGLISLTVGTGASTASNSSNATGTSKFSSFDTVVWDAELKSLVVAVNFDGGSKFTEVSNQKLNFTPYALYAESVDYKNVRDSPKNLSQFNNDTGYLVPKDLDPLKSNIAANTQAIADNQLVNDGKFIVVNQTIESLDKQVKSDIKNINNTLNDHDNRINTTNNQLTNTANNLNSQIGSVRNLTEATANTVNNLGTTYESAGNKSSATDLGGGNPSDVLFPTQRAAKTYVDNAVSIAVASGAPDATTLASGKVQLTGDLGGTATNPTVPGLATKESVSNKSTNVSADAGSDTKYPSVRAIKTYVDQATQGIALQAAVDAKADKNSPTFTGTPSMPSGTTAVTQSPGNNSTAIATTSFVQGAIASATIVDADANTKGKIQLTGDLGGTAGSPTVPALANKEDVSNKSTSTSLGNSNSLYPTQNAVKIYVDNQVAAATIADADANTKGKLQLAGDLTGTAAAPAIAASAVTSAKIADGTIVTADIADNAITTAKITDANVTDAKIATVSGSKVTGNITGNATNVTGTVAIANGGTGATTAAAALSNLGAQSEANLSTDVSADAASITKYPAVKTIKDYVDNSVAAATIADATTSLKGKIQLGGDLAGTGTSAAAPVITNDAITTVKILDANVTTAKLAANAVTTTKITDANVTTAKIADLNVTTGKLANDAVTTVKITDANITTAKIADANVTTAKIADLNVTTGKLADDAVTSIKITDSNVTTAKLAPNAITTAKVADGAITNAKIADATILNAKFGEAVSIANGGTGATTAAAALTALGAQSTANLSTNLTTDAASLTKYPAAKTVKDYVDASVVAATPDATTSVKGKVQLGGDLAGTGTTAAAPVITNDAITTVKILDANVTTAKLAANAVTTAKITDANVTTIKIADANVTTAKLADLNVTTGKLADDAVTTIKITDANVTTAKIADLNITTGKLADDAVTTIKITDANVTTAKLAAASVTTAKLADASITNAKIGETITIANGGTGATTAAAALTALGAQSVANLSTNMTTDAASLTKYPAVKTVKDYVDASVVAATPDATASVKGKIQLGGDLAGTSSSAAAPIISDDAITTVKIINDAVTSSKIANGTIVNADINASAAIADTKLATIATSGKVSNSATTATDANTASAIVTRDANGDFAAGNITASLTGLASKATNINGGTLGALPYQSAANTTSLLTGSTSATKQFLTQTGTGSVSAAPAWAGVVIADVTDLGTGVGGFLGTATSANLATAVTNETGSGALVFATSPTLVTPTLGVASATSVGFAGSTSGTATLAAPAVAGTTTITLPGASGTLATLAGTETLTNKTLTSPTFTAPALGTPASGVLTNATGLPLTTGVTGTLPIANGGTGSTTAADALTALGAQSTANLSTNVTTDAASLTKYPAVKTIKDYVDASVTSGAPDATTSVKGKVQLAGDLAGTGTTAAAPIISDDAITTVKIAASAVTSAKIADATIVNADISTTAAIVDTKLATIATAGKVSNSATTADDANTASAIVARDASGNFAAGTITANLTGLASKATNINGGALGSIPYQSAANTTSLLAGNTSATKKFLTQTGDGTATAAPVWAGVAVSDITGTLPVANGGTGVTTAAANLVFAGPTSGATASAPSFRSLVAADLPAGSTNYVINGTTQQASTDFNISGSGTIGTTLAVTGNTTIGGTATITGATTLSALTASKGVFTDASKRLTSTGTLGTDQGGTGMTSFNSGGAMYATSTSALATGTLPTSAGGTGLTTYTSGGALYTTSTTAITSGTLPVSAGGTGSTTQNFVDLTTAQTIAGAKTFSSTIVGSISGNAATVTNGVYTTDKISVLAATTSAELAGVISNETGTGALVFATSPTLVTPTIGVATATTVSYAGSTSGTATLAAPAVAGTTTITLPGATGTLATLAGTETLTNKTLTSPTFIAPVLGTPASGTLTNATGLPLSTGVTGTLPLANGGTGQTTKAAAFDALSPMTTAGDIIYGGTSGTGTRLAKGTDGQFLTLVSGSPAWSTSSAVTSVGAISASSTANGASITSNVLNLAPADGTNGGVVTTATQTFAGAKTFNSDLTVNGITIGKGTGQLATNTVVGNAALNAITTGTGNTAFGANALKAATTGVDNVAIGKDALLANTTGSNNIGIGVVSGANNTTGGYNVSIGKESLQRNLSGNVNVAVGPAAIDYVTTGDNNTVLGGFAGRYYGSGNTNNLTTMNNSILIGYNTRPSANSSSNEIVIGTDAIGSGNNTTTIGNANTTSTKILGALNIPNTTASTSTTTGALIISGGVGIAKELNIGATTTSTSTTTGSIVTAGGVGIAGTMFVGGDVDVTSTTAATSTTTGALVVTGGAGIGGAAYIGGTLSIAGGTPGAGKVLVSDANGLASWSNNVGGGVLNKTANYTILTTDNANVLVYSGSTASQTITLPSAVTVGAGREITIKNIASVSVSVGSAGGYVISDSTTTTASTLSIGIEPSNNWIKAISNGTNWIILRALF</sequence>
<dbReference type="SUPFAM" id="SSF141571">
    <property type="entry name" value="Pentapeptide repeat-like"/>
    <property type="match status" value="2"/>
</dbReference>
<dbReference type="RefSeq" id="WP_316070344.1">
    <property type="nucleotide sequence ID" value="NZ_JAVNWW010000001.1"/>
</dbReference>
<evidence type="ECO:0000256" key="2">
    <source>
        <dbReference type="SAM" id="SignalP"/>
    </source>
</evidence>
<accession>A0ABU3TR05</accession>
<feature type="region of interest" description="Disordered" evidence="1">
    <location>
        <begin position="398"/>
        <end position="422"/>
    </location>
</feature>
<dbReference type="PANTHER" id="PTHR17571:SF34">
    <property type="entry name" value="ACROSOMAL PROTEIN SP-10"/>
    <property type="match status" value="1"/>
</dbReference>
<keyword evidence="2" id="KW-0732">Signal</keyword>